<dbReference type="PRINTS" id="PR00248">
    <property type="entry name" value="GPCRMGR"/>
</dbReference>
<evidence type="ECO:0000256" key="5">
    <source>
        <dbReference type="ARBA" id="ARBA00023180"/>
    </source>
</evidence>
<protein>
    <submittedName>
        <fullName evidence="10">G-protein coupled receptors family 3 profile domain-containing protein</fullName>
    </submittedName>
</protein>
<keyword evidence="9" id="KW-1185">Reference proteome</keyword>
<evidence type="ECO:0000256" key="2">
    <source>
        <dbReference type="ARBA" id="ARBA00022692"/>
    </source>
</evidence>
<reference evidence="10" key="1">
    <citation type="submission" date="2022-11" db="UniProtKB">
        <authorList>
            <consortium name="WormBaseParasite"/>
        </authorList>
    </citation>
    <scope>IDENTIFICATION</scope>
</reference>
<dbReference type="GO" id="GO:0016020">
    <property type="term" value="C:membrane"/>
    <property type="evidence" value="ECO:0007669"/>
    <property type="project" value="UniProtKB-SubCell"/>
</dbReference>
<evidence type="ECO:0000256" key="4">
    <source>
        <dbReference type="ARBA" id="ARBA00023136"/>
    </source>
</evidence>
<keyword evidence="4 7" id="KW-0472">Membrane</keyword>
<dbReference type="InterPro" id="IPR050726">
    <property type="entry name" value="mGluR"/>
</dbReference>
<dbReference type="Proteomes" id="UP000887574">
    <property type="component" value="Unplaced"/>
</dbReference>
<organism evidence="9 10">
    <name type="scientific">Ditylenchus dipsaci</name>
    <dbReference type="NCBI Taxonomy" id="166011"/>
    <lineage>
        <taxon>Eukaryota</taxon>
        <taxon>Metazoa</taxon>
        <taxon>Ecdysozoa</taxon>
        <taxon>Nematoda</taxon>
        <taxon>Chromadorea</taxon>
        <taxon>Rhabditida</taxon>
        <taxon>Tylenchina</taxon>
        <taxon>Tylenchomorpha</taxon>
        <taxon>Sphaerularioidea</taxon>
        <taxon>Anguinidae</taxon>
        <taxon>Anguininae</taxon>
        <taxon>Ditylenchus</taxon>
    </lineage>
</organism>
<accession>A0A915DBE3</accession>
<feature type="transmembrane region" description="Helical" evidence="7">
    <location>
        <begin position="45"/>
        <end position="71"/>
    </location>
</feature>
<evidence type="ECO:0000313" key="10">
    <source>
        <dbReference type="WBParaSite" id="jg18135"/>
    </source>
</evidence>
<comment type="subcellular location">
    <subcellularLocation>
        <location evidence="1">Membrane</location>
        <topology evidence="1">Multi-pass membrane protein</topology>
    </subcellularLocation>
</comment>
<feature type="domain" description="G-protein coupled receptors family 3 profile" evidence="8">
    <location>
        <begin position="46"/>
        <end position="274"/>
    </location>
</feature>
<feature type="transmembrane region" description="Helical" evidence="7">
    <location>
        <begin position="107"/>
        <end position="131"/>
    </location>
</feature>
<feature type="compositionally biased region" description="Polar residues" evidence="6">
    <location>
        <begin position="367"/>
        <end position="377"/>
    </location>
</feature>
<dbReference type="PANTHER" id="PTHR24060">
    <property type="entry name" value="METABOTROPIC GLUTAMATE RECEPTOR"/>
    <property type="match status" value="1"/>
</dbReference>
<evidence type="ECO:0000256" key="6">
    <source>
        <dbReference type="SAM" id="MobiDB-lite"/>
    </source>
</evidence>
<keyword evidence="3 7" id="KW-1133">Transmembrane helix</keyword>
<dbReference type="Pfam" id="PF00003">
    <property type="entry name" value="7tm_3"/>
    <property type="match status" value="1"/>
</dbReference>
<evidence type="ECO:0000256" key="7">
    <source>
        <dbReference type="SAM" id="Phobius"/>
    </source>
</evidence>
<feature type="region of interest" description="Disordered" evidence="6">
    <location>
        <begin position="351"/>
        <end position="377"/>
    </location>
</feature>
<name>A0A915DBE3_9BILA</name>
<dbReference type="WBParaSite" id="jg18135">
    <property type="protein sequence ID" value="jg18135"/>
    <property type="gene ID" value="jg18135"/>
</dbReference>
<sequence>MKYERYLNNTLELISCIQCELGLVPNARLNSCRPIKPMHLEWSSAWAWVPSAFALCGIMATLFVVSVFVRFNDTPVVMASGRELCYCMLFGISLCYLVTFILVSRPSAYICAMSRVFIGLSMAAVYAAILVKTNRLARVFKPSSAIRPRFISPPAQVGICGLIVSIQLVGSLVWLVVDPPDTAIQYPTRIEAVLTCKATASHLLVSLAFNMLLIVLCTVYAFKTRKIPENFNETRLIGFTMYSTSILWLAFGPIYFATQNNFKIQITSLCMCISMMLWQPYKNVRTRNSAVGKLVNQQMKFISQLTGPTPTSAQTPSAAISSSNRANATAATIINEHSTTNGTNVSVLLDGLSSTHPPSSPETSYTARSTPSLRAGG</sequence>
<evidence type="ECO:0000256" key="3">
    <source>
        <dbReference type="ARBA" id="ARBA00022989"/>
    </source>
</evidence>
<evidence type="ECO:0000313" key="9">
    <source>
        <dbReference type="Proteomes" id="UP000887574"/>
    </source>
</evidence>
<feature type="transmembrane region" description="Helical" evidence="7">
    <location>
        <begin position="234"/>
        <end position="256"/>
    </location>
</feature>
<dbReference type="InterPro" id="IPR017978">
    <property type="entry name" value="GPCR_3_C"/>
</dbReference>
<dbReference type="AlphaFoldDB" id="A0A915DBE3"/>
<feature type="transmembrane region" description="Helical" evidence="7">
    <location>
        <begin position="157"/>
        <end position="177"/>
    </location>
</feature>
<dbReference type="PROSITE" id="PS50259">
    <property type="entry name" value="G_PROTEIN_RECEP_F3_4"/>
    <property type="match status" value="1"/>
</dbReference>
<proteinExistence type="predicted"/>
<keyword evidence="2 7" id="KW-0812">Transmembrane</keyword>
<evidence type="ECO:0000256" key="1">
    <source>
        <dbReference type="ARBA" id="ARBA00004141"/>
    </source>
</evidence>
<dbReference type="GO" id="GO:0004930">
    <property type="term" value="F:G protein-coupled receptor activity"/>
    <property type="evidence" value="ECO:0007669"/>
    <property type="project" value="InterPro"/>
</dbReference>
<feature type="compositionally biased region" description="Low complexity" evidence="6">
    <location>
        <begin position="353"/>
        <end position="366"/>
    </location>
</feature>
<evidence type="ECO:0000259" key="8">
    <source>
        <dbReference type="PROSITE" id="PS50259"/>
    </source>
</evidence>
<keyword evidence="5" id="KW-0325">Glycoprotein</keyword>
<feature type="transmembrane region" description="Helical" evidence="7">
    <location>
        <begin position="203"/>
        <end position="222"/>
    </location>
</feature>
<dbReference type="InterPro" id="IPR000337">
    <property type="entry name" value="GPCR_3"/>
</dbReference>
<feature type="transmembrane region" description="Helical" evidence="7">
    <location>
        <begin position="83"/>
        <end position="101"/>
    </location>
</feature>